<dbReference type="PANTHER" id="PTHR45788">
    <property type="entry name" value="SUCCINATE/FUMARATE MITOCHONDRIAL TRANSPORTER-RELATED"/>
    <property type="match status" value="1"/>
</dbReference>
<dbReference type="EMBL" id="BRXX01000130">
    <property type="protein sequence ID" value="GMH92611.1"/>
    <property type="molecule type" value="Genomic_DNA"/>
</dbReference>
<dbReference type="PANTHER" id="PTHR45788:SF4">
    <property type="entry name" value="TRICARBOXYLATE TRANSPORT PROTEIN, MITOCHONDRIAL"/>
    <property type="match status" value="1"/>
</dbReference>
<evidence type="ECO:0000313" key="12">
    <source>
        <dbReference type="Proteomes" id="UP001165160"/>
    </source>
</evidence>
<gene>
    <name evidence="11" type="ORF">TrVE_jg14120</name>
</gene>
<evidence type="ECO:0008006" key="13">
    <source>
        <dbReference type="Google" id="ProtNLM"/>
    </source>
</evidence>
<evidence type="ECO:0000256" key="8">
    <source>
        <dbReference type="ARBA" id="ARBA00023136"/>
    </source>
</evidence>
<accession>A0A9W7BQ94</accession>
<keyword evidence="8 9" id="KW-0472">Membrane</keyword>
<evidence type="ECO:0000256" key="2">
    <source>
        <dbReference type="ARBA" id="ARBA00006375"/>
    </source>
</evidence>
<evidence type="ECO:0000313" key="11">
    <source>
        <dbReference type="EMBL" id="GMH92611.1"/>
    </source>
</evidence>
<dbReference type="InterPro" id="IPR023395">
    <property type="entry name" value="MCP_dom_sf"/>
</dbReference>
<dbReference type="SUPFAM" id="SSF103506">
    <property type="entry name" value="Mitochondrial carrier"/>
    <property type="match status" value="1"/>
</dbReference>
<keyword evidence="12" id="KW-1185">Reference proteome</keyword>
<dbReference type="Pfam" id="PF00153">
    <property type="entry name" value="Mito_carr"/>
    <property type="match status" value="3"/>
</dbReference>
<evidence type="ECO:0000256" key="7">
    <source>
        <dbReference type="ARBA" id="ARBA00023128"/>
    </source>
</evidence>
<sequence>MSTIPSIPVCVIRSPLPSQQTAVPFGQQIAHTSVIATAPAADRGPPPFWVPLVSGMIAGGIETITVWPMEFIKTQLQLNSPTNPLPYNSMSSGFKWTIKNNGFLGLYRGLAPTLIGSIPKAGIRFSLNAEIKGRLRDSNGALTPSKNFLAGLGAGVSEALIIVAPVETVKTKCIDMNVPFLSGMKTILKNEGISGVYQGAAATAMKQGSNQGLRFMWFNEYKTFVTNNGETQMTPLKSLFGGMSAGCFSTLGNNPFDVVKTRMQGTEATQYKGTVDCFKQIFGKEGVGGFYKGVGPRLMRVVPGQGVIFMSFEGIQQQVRKAAGV</sequence>
<dbReference type="GO" id="GO:0071913">
    <property type="term" value="F:citrate secondary active transmembrane transporter activity"/>
    <property type="evidence" value="ECO:0007669"/>
    <property type="project" value="TreeGrafter"/>
</dbReference>
<evidence type="ECO:0000256" key="3">
    <source>
        <dbReference type="ARBA" id="ARBA00022448"/>
    </source>
</evidence>
<proteinExistence type="inferred from homology"/>
<protein>
    <recommendedName>
        <fullName evidence="13">Mitochondrial carrier</fullName>
    </recommendedName>
</protein>
<dbReference type="Gene3D" id="1.50.40.10">
    <property type="entry name" value="Mitochondrial carrier domain"/>
    <property type="match status" value="1"/>
</dbReference>
<dbReference type="AlphaFoldDB" id="A0A9W7BQ94"/>
<keyword evidence="4 9" id="KW-0812">Transmembrane</keyword>
<evidence type="ECO:0000256" key="6">
    <source>
        <dbReference type="ARBA" id="ARBA00022989"/>
    </source>
</evidence>
<reference evidence="12" key="1">
    <citation type="journal article" date="2023" name="Commun. Biol.">
        <title>Genome analysis of Parmales, the sister group of diatoms, reveals the evolutionary specialization of diatoms from phago-mixotrophs to photoautotrophs.</title>
        <authorList>
            <person name="Ban H."/>
            <person name="Sato S."/>
            <person name="Yoshikawa S."/>
            <person name="Yamada K."/>
            <person name="Nakamura Y."/>
            <person name="Ichinomiya M."/>
            <person name="Sato N."/>
            <person name="Blanc-Mathieu R."/>
            <person name="Endo H."/>
            <person name="Kuwata A."/>
            <person name="Ogata H."/>
        </authorList>
    </citation>
    <scope>NUCLEOTIDE SEQUENCE [LARGE SCALE GENOMIC DNA]</scope>
    <source>
        <strain evidence="12">NIES 3699</strain>
    </source>
</reference>
<comment type="caution">
    <text evidence="11">The sequence shown here is derived from an EMBL/GenBank/DDBJ whole genome shotgun (WGS) entry which is preliminary data.</text>
</comment>
<evidence type="ECO:0000256" key="4">
    <source>
        <dbReference type="ARBA" id="ARBA00022692"/>
    </source>
</evidence>
<keyword evidence="5" id="KW-0677">Repeat</keyword>
<keyword evidence="7" id="KW-0496">Mitochondrion</keyword>
<dbReference type="Proteomes" id="UP001165160">
    <property type="component" value="Unassembled WGS sequence"/>
</dbReference>
<evidence type="ECO:0000256" key="10">
    <source>
        <dbReference type="RuleBase" id="RU000488"/>
    </source>
</evidence>
<dbReference type="GO" id="GO:0006843">
    <property type="term" value="P:mitochondrial citrate transmembrane transport"/>
    <property type="evidence" value="ECO:0007669"/>
    <property type="project" value="TreeGrafter"/>
</dbReference>
<feature type="repeat" description="Solcar" evidence="9">
    <location>
        <begin position="46"/>
        <end position="134"/>
    </location>
</feature>
<dbReference type="InterPro" id="IPR049563">
    <property type="entry name" value="TXTP-like"/>
</dbReference>
<comment type="subcellular location">
    <subcellularLocation>
        <location evidence="1">Mitochondrion membrane</location>
        <topology evidence="1">Multi-pass membrane protein</topology>
    </subcellularLocation>
</comment>
<feature type="repeat" description="Solcar" evidence="9">
    <location>
        <begin position="233"/>
        <end position="318"/>
    </location>
</feature>
<evidence type="ECO:0000256" key="1">
    <source>
        <dbReference type="ARBA" id="ARBA00004225"/>
    </source>
</evidence>
<organism evidence="11 12">
    <name type="scientific">Triparma verrucosa</name>
    <dbReference type="NCBI Taxonomy" id="1606542"/>
    <lineage>
        <taxon>Eukaryota</taxon>
        <taxon>Sar</taxon>
        <taxon>Stramenopiles</taxon>
        <taxon>Ochrophyta</taxon>
        <taxon>Bolidophyceae</taxon>
        <taxon>Parmales</taxon>
        <taxon>Triparmaceae</taxon>
        <taxon>Triparma</taxon>
    </lineage>
</organism>
<dbReference type="PROSITE" id="PS50920">
    <property type="entry name" value="SOLCAR"/>
    <property type="match status" value="3"/>
</dbReference>
<comment type="similarity">
    <text evidence="2 10">Belongs to the mitochondrial carrier (TC 2.A.29) family.</text>
</comment>
<name>A0A9W7BQ94_9STRA</name>
<dbReference type="GO" id="GO:0031966">
    <property type="term" value="C:mitochondrial membrane"/>
    <property type="evidence" value="ECO:0007669"/>
    <property type="project" value="UniProtKB-SubCell"/>
</dbReference>
<dbReference type="InterPro" id="IPR018108">
    <property type="entry name" value="MCP_transmembrane"/>
</dbReference>
<feature type="repeat" description="Solcar" evidence="9">
    <location>
        <begin position="145"/>
        <end position="224"/>
    </location>
</feature>
<keyword evidence="6" id="KW-1133">Transmembrane helix</keyword>
<keyword evidence="3 10" id="KW-0813">Transport</keyword>
<evidence type="ECO:0000256" key="9">
    <source>
        <dbReference type="PROSITE-ProRule" id="PRU00282"/>
    </source>
</evidence>
<evidence type="ECO:0000256" key="5">
    <source>
        <dbReference type="ARBA" id="ARBA00022737"/>
    </source>
</evidence>